<dbReference type="PROSITE" id="PS50206">
    <property type="entry name" value="RHODANESE_3"/>
    <property type="match status" value="1"/>
</dbReference>
<accession>A0A927E6Y3</accession>
<dbReference type="RefSeq" id="WP_038358691.1">
    <property type="nucleotide sequence ID" value="NZ_JACXWY010000004.1"/>
</dbReference>
<dbReference type="SUPFAM" id="SSF52821">
    <property type="entry name" value="Rhodanese/Cell cycle control phosphatase"/>
    <property type="match status" value="1"/>
</dbReference>
<protein>
    <submittedName>
        <fullName evidence="2">Sulfurtransferase</fullName>
    </submittedName>
</protein>
<sequence length="105" mass="11221">MTVNDLDIDDIKAGLAEGSILLVDVREPHEFAAGHIPGAVSRPLSQFDPADLPDEPGKRIVFSCAAGVRSRHALAFAQSAGLDIDSHYVGGFKDWAMRGEAISFD</sequence>
<proteinExistence type="predicted"/>
<reference evidence="2" key="1">
    <citation type="submission" date="2020-09" db="EMBL/GenBank/DDBJ databases">
        <title>Bosea spartocytisi sp. nov. a root nodule endophyte of Spartocytisus supranubius in the high mountain ecosystem fo the Teide National Park (Canary Islands, Spain).</title>
        <authorList>
            <person name="Pulido-Suarez L."/>
            <person name="Peix A."/>
            <person name="Igual J.M."/>
            <person name="Socas-Perez N."/>
            <person name="Velazquez E."/>
            <person name="Flores-Felix J.D."/>
            <person name="Leon-Barrios M."/>
        </authorList>
    </citation>
    <scope>NUCLEOTIDE SEQUENCE</scope>
    <source>
        <strain evidence="2">SSUT16</strain>
    </source>
</reference>
<dbReference type="InterPro" id="IPR001763">
    <property type="entry name" value="Rhodanese-like_dom"/>
</dbReference>
<name>A0A927E6Y3_9HYPH</name>
<evidence type="ECO:0000313" key="2">
    <source>
        <dbReference type="EMBL" id="MBD3845916.1"/>
    </source>
</evidence>
<dbReference type="EMBL" id="JACXWY010000004">
    <property type="protein sequence ID" value="MBD3845916.1"/>
    <property type="molecule type" value="Genomic_DNA"/>
</dbReference>
<dbReference type="PANTHER" id="PTHR44086">
    <property type="entry name" value="THIOSULFATE SULFURTRANSFERASE RDL2, MITOCHONDRIAL-RELATED"/>
    <property type="match status" value="1"/>
</dbReference>
<dbReference type="InterPro" id="IPR036873">
    <property type="entry name" value="Rhodanese-like_dom_sf"/>
</dbReference>
<dbReference type="GO" id="GO:0004792">
    <property type="term" value="F:thiosulfate-cyanide sulfurtransferase activity"/>
    <property type="evidence" value="ECO:0007669"/>
    <property type="project" value="TreeGrafter"/>
</dbReference>
<dbReference type="AlphaFoldDB" id="A0A927E6Y3"/>
<dbReference type="Proteomes" id="UP000619295">
    <property type="component" value="Unassembled WGS sequence"/>
</dbReference>
<dbReference type="PANTHER" id="PTHR44086:SF10">
    <property type="entry name" value="THIOSULFATE SULFURTRANSFERASE_RHODANESE-LIKE DOMAIN-CONTAINING PROTEIN 3"/>
    <property type="match status" value="1"/>
</dbReference>
<evidence type="ECO:0000313" key="3">
    <source>
        <dbReference type="Proteomes" id="UP000619295"/>
    </source>
</evidence>
<comment type="caution">
    <text evidence="2">The sequence shown here is derived from an EMBL/GenBank/DDBJ whole genome shotgun (WGS) entry which is preliminary data.</text>
</comment>
<feature type="domain" description="Rhodanese" evidence="1">
    <location>
        <begin position="16"/>
        <end position="104"/>
    </location>
</feature>
<dbReference type="Pfam" id="PF00581">
    <property type="entry name" value="Rhodanese"/>
    <property type="match status" value="1"/>
</dbReference>
<dbReference type="Gene3D" id="3.40.250.10">
    <property type="entry name" value="Rhodanese-like domain"/>
    <property type="match status" value="1"/>
</dbReference>
<keyword evidence="3" id="KW-1185">Reference proteome</keyword>
<evidence type="ECO:0000259" key="1">
    <source>
        <dbReference type="PROSITE" id="PS50206"/>
    </source>
</evidence>
<organism evidence="2 3">
    <name type="scientific">Bosea spartocytisi</name>
    <dbReference type="NCBI Taxonomy" id="2773451"/>
    <lineage>
        <taxon>Bacteria</taxon>
        <taxon>Pseudomonadati</taxon>
        <taxon>Pseudomonadota</taxon>
        <taxon>Alphaproteobacteria</taxon>
        <taxon>Hyphomicrobiales</taxon>
        <taxon>Boseaceae</taxon>
        <taxon>Bosea</taxon>
    </lineage>
</organism>
<dbReference type="SMART" id="SM00450">
    <property type="entry name" value="RHOD"/>
    <property type="match status" value="1"/>
</dbReference>
<gene>
    <name evidence="2" type="ORF">IED13_09425</name>
</gene>